<dbReference type="SUPFAM" id="SSF48695">
    <property type="entry name" value="Multiheme cytochromes"/>
    <property type="match status" value="1"/>
</dbReference>
<organism evidence="1 2">
    <name type="scientific">Neobacillus pocheonensis</name>
    <dbReference type="NCBI Taxonomy" id="363869"/>
    <lineage>
        <taxon>Bacteria</taxon>
        <taxon>Bacillati</taxon>
        <taxon>Bacillota</taxon>
        <taxon>Bacilli</taxon>
        <taxon>Bacillales</taxon>
        <taxon>Bacillaceae</taxon>
        <taxon>Neobacillus</taxon>
    </lineage>
</organism>
<accession>A0ABT0WIB8</accession>
<gene>
    <name evidence="1" type="ORF">NDK43_31905</name>
</gene>
<evidence type="ECO:0000313" key="2">
    <source>
        <dbReference type="Proteomes" id="UP001523262"/>
    </source>
</evidence>
<keyword evidence="2" id="KW-1185">Reference proteome</keyword>
<reference evidence="1 2" key="1">
    <citation type="submission" date="2022-06" db="EMBL/GenBank/DDBJ databases">
        <authorList>
            <person name="Jeon C.O."/>
        </authorList>
    </citation>
    <scope>NUCLEOTIDE SEQUENCE [LARGE SCALE GENOMIC DNA]</scope>
    <source>
        <strain evidence="1 2">KCTC 13943</strain>
    </source>
</reference>
<name>A0ABT0WIB8_9BACI</name>
<dbReference type="Proteomes" id="UP001523262">
    <property type="component" value="Unassembled WGS sequence"/>
</dbReference>
<evidence type="ECO:0008006" key="3">
    <source>
        <dbReference type="Google" id="ProtNLM"/>
    </source>
</evidence>
<evidence type="ECO:0000313" key="1">
    <source>
        <dbReference type="EMBL" id="MCM2536061.1"/>
    </source>
</evidence>
<comment type="caution">
    <text evidence="1">The sequence shown here is derived from an EMBL/GenBank/DDBJ whole genome shotgun (WGS) entry which is preliminary data.</text>
</comment>
<sequence length="95" mass="9927">MHGALAKADEEKCLACHNEQDISASSITSNGLVSNAAFTASSGSAPACSSYHPASHEGTNFKQGHPINLTGVTQPSAICYTCHYKPKCTSYPEVP</sequence>
<proteinExistence type="predicted"/>
<dbReference type="EMBL" id="JAMQCR010000003">
    <property type="protein sequence ID" value="MCM2536061.1"/>
    <property type="molecule type" value="Genomic_DNA"/>
</dbReference>
<dbReference type="InterPro" id="IPR036280">
    <property type="entry name" value="Multihaem_cyt_sf"/>
</dbReference>
<protein>
    <recommendedName>
        <fullName evidence="3">Doubled CXXCH motif domain-containing protein</fullName>
    </recommendedName>
</protein>